<organism evidence="2">
    <name type="scientific">Manihot esculenta</name>
    <name type="common">Cassava</name>
    <name type="synonym">Jatropha manihot</name>
    <dbReference type="NCBI Taxonomy" id="3983"/>
    <lineage>
        <taxon>Eukaryota</taxon>
        <taxon>Viridiplantae</taxon>
        <taxon>Streptophyta</taxon>
        <taxon>Embryophyta</taxon>
        <taxon>Tracheophyta</taxon>
        <taxon>Spermatophyta</taxon>
        <taxon>Magnoliopsida</taxon>
        <taxon>eudicotyledons</taxon>
        <taxon>Gunneridae</taxon>
        <taxon>Pentapetalae</taxon>
        <taxon>rosids</taxon>
        <taxon>fabids</taxon>
        <taxon>Malpighiales</taxon>
        <taxon>Euphorbiaceae</taxon>
        <taxon>Crotonoideae</taxon>
        <taxon>Manihoteae</taxon>
        <taxon>Manihot</taxon>
    </lineage>
</organism>
<dbReference type="EMBL" id="CM004396">
    <property type="protein sequence ID" value="OAY39266.1"/>
    <property type="molecule type" value="Genomic_DNA"/>
</dbReference>
<evidence type="ECO:0000313" key="2">
    <source>
        <dbReference type="EMBL" id="OAY39267.1"/>
    </source>
</evidence>
<reference evidence="2" key="1">
    <citation type="submission" date="2016-02" db="EMBL/GenBank/DDBJ databases">
        <title>WGS assembly of Manihot esculenta.</title>
        <authorList>
            <person name="Bredeson J.V."/>
            <person name="Prochnik S.E."/>
            <person name="Lyons J.B."/>
            <person name="Schmutz J."/>
            <person name="Grimwood J."/>
            <person name="Vrebalov J."/>
            <person name="Bart R.S."/>
            <person name="Amuge T."/>
            <person name="Ferguson M.E."/>
            <person name="Green R."/>
            <person name="Putnam N."/>
            <person name="Stites J."/>
            <person name="Rounsley S."/>
            <person name="Rokhsar D.S."/>
        </authorList>
    </citation>
    <scope>NUCLEOTIDE SEQUENCE [LARGE SCALE GENOMIC DNA]</scope>
    <source>
        <tissue evidence="2">Leaf</tissue>
    </source>
</reference>
<gene>
    <name evidence="2" type="ORF">MANES_10G081000</name>
</gene>
<sequence length="97" mass="11524">MSGSFFENPASTGCCLATRSQTPDYTCQRRRRRQFILLSTTRRRSQELTFDSLKFSGKLESLMSFLLLFPPFHYPFLLLLPLNLMQRRRLLDGTWQW</sequence>
<dbReference type="AlphaFoldDB" id="A0A251JZ44"/>
<keyword evidence="1" id="KW-0472">Membrane</keyword>
<keyword evidence="1" id="KW-0812">Transmembrane</keyword>
<name>A0A251JZ44_MANES</name>
<proteinExistence type="predicted"/>
<accession>A0A251JZ44</accession>
<feature type="transmembrane region" description="Helical" evidence="1">
    <location>
        <begin position="62"/>
        <end position="82"/>
    </location>
</feature>
<evidence type="ECO:0000256" key="1">
    <source>
        <dbReference type="SAM" id="Phobius"/>
    </source>
</evidence>
<protein>
    <submittedName>
        <fullName evidence="2">Uncharacterized protein</fullName>
    </submittedName>
</protein>
<dbReference type="EMBL" id="CM004396">
    <property type="protein sequence ID" value="OAY39268.1"/>
    <property type="molecule type" value="Genomic_DNA"/>
</dbReference>
<keyword evidence="1" id="KW-1133">Transmembrane helix</keyword>
<dbReference type="EMBL" id="CM004396">
    <property type="protein sequence ID" value="OAY39267.1"/>
    <property type="molecule type" value="Genomic_DNA"/>
</dbReference>